<feature type="compositionally biased region" description="Low complexity" evidence="1">
    <location>
        <begin position="415"/>
        <end position="424"/>
    </location>
</feature>
<keyword evidence="3" id="KW-1185">Reference proteome</keyword>
<dbReference type="Proteomes" id="UP000007798">
    <property type="component" value="Unassembled WGS sequence"/>
</dbReference>
<gene>
    <name evidence="2" type="primary">Dwil\GK18101</name>
    <name evidence="2" type="ORF">Dwil_GK18101</name>
</gene>
<dbReference type="GO" id="GO:1990023">
    <property type="term" value="C:mitotic spindle midzone"/>
    <property type="evidence" value="ECO:0007669"/>
    <property type="project" value="EnsemblMetazoa"/>
</dbReference>
<evidence type="ECO:0000313" key="3">
    <source>
        <dbReference type="Proteomes" id="UP000007798"/>
    </source>
</evidence>
<feature type="region of interest" description="Disordered" evidence="1">
    <location>
        <begin position="413"/>
        <end position="439"/>
    </location>
</feature>
<name>B4MZ17_DROWI</name>
<dbReference type="HOGENOM" id="CLU_411158_0_0_1"/>
<dbReference type="FunCoup" id="B4MZ17">
    <property type="interactions" value="7"/>
</dbReference>
<evidence type="ECO:0000313" key="2">
    <source>
        <dbReference type="EMBL" id="EDW77413.2"/>
    </source>
</evidence>
<reference evidence="2 3" key="1">
    <citation type="journal article" date="2007" name="Nature">
        <title>Evolution of genes and genomes on the Drosophila phylogeny.</title>
        <authorList>
            <consortium name="Drosophila 12 Genomes Consortium"/>
            <person name="Clark A.G."/>
            <person name="Eisen M.B."/>
            <person name="Smith D.R."/>
            <person name="Bergman C.M."/>
            <person name="Oliver B."/>
            <person name="Markow T.A."/>
            <person name="Kaufman T.C."/>
            <person name="Kellis M."/>
            <person name="Gelbart W."/>
            <person name="Iyer V.N."/>
            <person name="Pollard D.A."/>
            <person name="Sackton T.B."/>
            <person name="Larracuente A.M."/>
            <person name="Singh N.D."/>
            <person name="Abad J.P."/>
            <person name="Abt D.N."/>
            <person name="Adryan B."/>
            <person name="Aguade M."/>
            <person name="Akashi H."/>
            <person name="Anderson W.W."/>
            <person name="Aquadro C.F."/>
            <person name="Ardell D.H."/>
            <person name="Arguello R."/>
            <person name="Artieri C.G."/>
            <person name="Barbash D.A."/>
            <person name="Barker D."/>
            <person name="Barsanti P."/>
            <person name="Batterham P."/>
            <person name="Batzoglou S."/>
            <person name="Begun D."/>
            <person name="Bhutkar A."/>
            <person name="Blanco E."/>
            <person name="Bosak S.A."/>
            <person name="Bradley R.K."/>
            <person name="Brand A.D."/>
            <person name="Brent M.R."/>
            <person name="Brooks A.N."/>
            <person name="Brown R.H."/>
            <person name="Butlin R.K."/>
            <person name="Caggese C."/>
            <person name="Calvi B.R."/>
            <person name="Bernardo de Carvalho A."/>
            <person name="Caspi A."/>
            <person name="Castrezana S."/>
            <person name="Celniker S.E."/>
            <person name="Chang J.L."/>
            <person name="Chapple C."/>
            <person name="Chatterji S."/>
            <person name="Chinwalla A."/>
            <person name="Civetta A."/>
            <person name="Clifton S.W."/>
            <person name="Comeron J.M."/>
            <person name="Costello J.C."/>
            <person name="Coyne J.A."/>
            <person name="Daub J."/>
            <person name="David R.G."/>
            <person name="Delcher A.L."/>
            <person name="Delehaunty K."/>
            <person name="Do C.B."/>
            <person name="Ebling H."/>
            <person name="Edwards K."/>
            <person name="Eickbush T."/>
            <person name="Evans J.D."/>
            <person name="Filipski A."/>
            <person name="Findeiss S."/>
            <person name="Freyhult E."/>
            <person name="Fulton L."/>
            <person name="Fulton R."/>
            <person name="Garcia A.C."/>
            <person name="Gardiner A."/>
            <person name="Garfield D.A."/>
            <person name="Garvin B.E."/>
            <person name="Gibson G."/>
            <person name="Gilbert D."/>
            <person name="Gnerre S."/>
            <person name="Godfrey J."/>
            <person name="Good R."/>
            <person name="Gotea V."/>
            <person name="Gravely B."/>
            <person name="Greenberg A.J."/>
            <person name="Griffiths-Jones S."/>
            <person name="Gross S."/>
            <person name="Guigo R."/>
            <person name="Gustafson E.A."/>
            <person name="Haerty W."/>
            <person name="Hahn M.W."/>
            <person name="Halligan D.L."/>
            <person name="Halpern A.L."/>
            <person name="Halter G.M."/>
            <person name="Han M.V."/>
            <person name="Heger A."/>
            <person name="Hillier L."/>
            <person name="Hinrichs A.S."/>
            <person name="Holmes I."/>
            <person name="Hoskins R.A."/>
            <person name="Hubisz M.J."/>
            <person name="Hultmark D."/>
            <person name="Huntley M.A."/>
            <person name="Jaffe D.B."/>
            <person name="Jagadeeshan S."/>
            <person name="Jeck W.R."/>
            <person name="Johnson J."/>
            <person name="Jones C.D."/>
            <person name="Jordan W.C."/>
            <person name="Karpen G.H."/>
            <person name="Kataoka E."/>
            <person name="Keightley P.D."/>
            <person name="Kheradpour P."/>
            <person name="Kirkness E.F."/>
            <person name="Koerich L.B."/>
            <person name="Kristiansen K."/>
            <person name="Kudrna D."/>
            <person name="Kulathinal R.J."/>
            <person name="Kumar S."/>
            <person name="Kwok R."/>
            <person name="Lander E."/>
            <person name="Langley C.H."/>
            <person name="Lapoint R."/>
            <person name="Lazzaro B.P."/>
            <person name="Lee S.J."/>
            <person name="Levesque L."/>
            <person name="Li R."/>
            <person name="Lin C.F."/>
            <person name="Lin M.F."/>
            <person name="Lindblad-Toh K."/>
            <person name="Llopart A."/>
            <person name="Long M."/>
            <person name="Low L."/>
            <person name="Lozovsky E."/>
            <person name="Lu J."/>
            <person name="Luo M."/>
            <person name="Machado C.A."/>
            <person name="Makalowski W."/>
            <person name="Marzo M."/>
            <person name="Matsuda M."/>
            <person name="Matzkin L."/>
            <person name="McAllister B."/>
            <person name="McBride C.S."/>
            <person name="McKernan B."/>
            <person name="McKernan K."/>
            <person name="Mendez-Lago M."/>
            <person name="Minx P."/>
            <person name="Mollenhauer M.U."/>
            <person name="Montooth K."/>
            <person name="Mount S.M."/>
            <person name="Mu X."/>
            <person name="Myers E."/>
            <person name="Negre B."/>
            <person name="Newfeld S."/>
            <person name="Nielsen R."/>
            <person name="Noor M.A."/>
            <person name="O'Grady P."/>
            <person name="Pachter L."/>
            <person name="Papaceit M."/>
            <person name="Parisi M.J."/>
            <person name="Parisi M."/>
            <person name="Parts L."/>
            <person name="Pedersen J.S."/>
            <person name="Pesole G."/>
            <person name="Phillippy A.M."/>
            <person name="Ponting C.P."/>
            <person name="Pop M."/>
            <person name="Porcelli D."/>
            <person name="Powell J.R."/>
            <person name="Prohaska S."/>
            <person name="Pruitt K."/>
            <person name="Puig M."/>
            <person name="Quesneville H."/>
            <person name="Ram K.R."/>
            <person name="Rand D."/>
            <person name="Rasmussen M.D."/>
            <person name="Reed L.K."/>
            <person name="Reenan R."/>
            <person name="Reily A."/>
            <person name="Remington K.A."/>
            <person name="Rieger T.T."/>
            <person name="Ritchie M.G."/>
            <person name="Robin C."/>
            <person name="Rogers Y.H."/>
            <person name="Rohde C."/>
            <person name="Rozas J."/>
            <person name="Rubenfield M.J."/>
            <person name="Ruiz A."/>
            <person name="Russo S."/>
            <person name="Salzberg S.L."/>
            <person name="Sanchez-Gracia A."/>
            <person name="Saranga D.J."/>
            <person name="Sato H."/>
            <person name="Schaeffer S.W."/>
            <person name="Schatz M.C."/>
            <person name="Schlenke T."/>
            <person name="Schwartz R."/>
            <person name="Segarra C."/>
            <person name="Singh R.S."/>
            <person name="Sirot L."/>
            <person name="Sirota M."/>
            <person name="Sisneros N.B."/>
            <person name="Smith C.D."/>
            <person name="Smith T.F."/>
            <person name="Spieth J."/>
            <person name="Stage D.E."/>
            <person name="Stark A."/>
            <person name="Stephan W."/>
            <person name="Strausberg R.L."/>
            <person name="Strempel S."/>
            <person name="Sturgill D."/>
            <person name="Sutton G."/>
            <person name="Sutton G.G."/>
            <person name="Tao W."/>
            <person name="Teichmann S."/>
            <person name="Tobari Y.N."/>
            <person name="Tomimura Y."/>
            <person name="Tsolas J.M."/>
            <person name="Valente V.L."/>
            <person name="Venter E."/>
            <person name="Venter J.C."/>
            <person name="Vicario S."/>
            <person name="Vieira F.G."/>
            <person name="Vilella A.J."/>
            <person name="Villasante A."/>
            <person name="Walenz B."/>
            <person name="Wang J."/>
            <person name="Wasserman M."/>
            <person name="Watts T."/>
            <person name="Wilson D."/>
            <person name="Wilson R.K."/>
            <person name="Wing R.A."/>
            <person name="Wolfner M.F."/>
            <person name="Wong A."/>
            <person name="Wong G.K."/>
            <person name="Wu C.I."/>
            <person name="Wu G."/>
            <person name="Yamamoto D."/>
            <person name="Yang H.P."/>
            <person name="Yang S.P."/>
            <person name="Yorke J.A."/>
            <person name="Yoshida K."/>
            <person name="Zdobnov E."/>
            <person name="Zhang P."/>
            <person name="Zhang Y."/>
            <person name="Zimin A.V."/>
            <person name="Baldwin J."/>
            <person name="Abdouelleil A."/>
            <person name="Abdulkadir J."/>
            <person name="Abebe A."/>
            <person name="Abera B."/>
            <person name="Abreu J."/>
            <person name="Acer S.C."/>
            <person name="Aftuck L."/>
            <person name="Alexander A."/>
            <person name="An P."/>
            <person name="Anderson E."/>
            <person name="Anderson S."/>
            <person name="Arachi H."/>
            <person name="Azer M."/>
            <person name="Bachantsang P."/>
            <person name="Barry A."/>
            <person name="Bayul T."/>
            <person name="Berlin A."/>
            <person name="Bessette D."/>
            <person name="Bloom T."/>
            <person name="Blye J."/>
            <person name="Boguslavskiy L."/>
            <person name="Bonnet C."/>
            <person name="Boukhgalter B."/>
            <person name="Bourzgui I."/>
            <person name="Brown A."/>
            <person name="Cahill P."/>
            <person name="Channer S."/>
            <person name="Cheshatsang Y."/>
            <person name="Chuda L."/>
            <person name="Citroen M."/>
            <person name="Collymore A."/>
            <person name="Cooke P."/>
            <person name="Costello M."/>
            <person name="D'Aco K."/>
            <person name="Daza R."/>
            <person name="De Haan G."/>
            <person name="DeGray S."/>
            <person name="DeMaso C."/>
            <person name="Dhargay N."/>
            <person name="Dooley K."/>
            <person name="Dooley E."/>
            <person name="Doricent M."/>
            <person name="Dorje P."/>
            <person name="Dorjee K."/>
            <person name="Dupes A."/>
            <person name="Elong R."/>
            <person name="Falk J."/>
            <person name="Farina A."/>
            <person name="Faro S."/>
            <person name="Ferguson D."/>
            <person name="Fisher S."/>
            <person name="Foley C.D."/>
            <person name="Franke A."/>
            <person name="Friedrich D."/>
            <person name="Gadbois L."/>
            <person name="Gearin G."/>
            <person name="Gearin C.R."/>
            <person name="Giannoukos G."/>
            <person name="Goode T."/>
            <person name="Graham J."/>
            <person name="Grandbois E."/>
            <person name="Grewal S."/>
            <person name="Gyaltsen K."/>
            <person name="Hafez N."/>
            <person name="Hagos B."/>
            <person name="Hall J."/>
            <person name="Henson C."/>
            <person name="Hollinger A."/>
            <person name="Honan T."/>
            <person name="Huard M.D."/>
            <person name="Hughes L."/>
            <person name="Hurhula B."/>
            <person name="Husby M.E."/>
            <person name="Kamat A."/>
            <person name="Kanga B."/>
            <person name="Kashin S."/>
            <person name="Khazanovich D."/>
            <person name="Kisner P."/>
            <person name="Lance K."/>
            <person name="Lara M."/>
            <person name="Lee W."/>
            <person name="Lennon N."/>
            <person name="Letendre F."/>
            <person name="LeVine R."/>
            <person name="Lipovsky A."/>
            <person name="Liu X."/>
            <person name="Liu J."/>
            <person name="Liu S."/>
            <person name="Lokyitsang T."/>
            <person name="Lokyitsang Y."/>
            <person name="Lubonja R."/>
            <person name="Lui A."/>
            <person name="MacDonald P."/>
            <person name="Magnisalis V."/>
            <person name="Maru K."/>
            <person name="Matthews C."/>
            <person name="McCusker W."/>
            <person name="McDonough S."/>
            <person name="Mehta T."/>
            <person name="Meldrim J."/>
            <person name="Meneus L."/>
            <person name="Mihai O."/>
            <person name="Mihalev A."/>
            <person name="Mihova T."/>
            <person name="Mittelman R."/>
            <person name="Mlenga V."/>
            <person name="Montmayeur A."/>
            <person name="Mulrain L."/>
            <person name="Navidi A."/>
            <person name="Naylor J."/>
            <person name="Negash T."/>
            <person name="Nguyen T."/>
            <person name="Nguyen N."/>
            <person name="Nicol R."/>
            <person name="Norbu C."/>
            <person name="Norbu N."/>
            <person name="Novod N."/>
            <person name="O'Neill B."/>
            <person name="Osman S."/>
            <person name="Markiewicz E."/>
            <person name="Oyono O.L."/>
            <person name="Patti C."/>
            <person name="Phunkhang P."/>
            <person name="Pierre F."/>
            <person name="Priest M."/>
            <person name="Raghuraman S."/>
            <person name="Rege F."/>
            <person name="Reyes R."/>
            <person name="Rise C."/>
            <person name="Rogov P."/>
            <person name="Ross K."/>
            <person name="Ryan E."/>
            <person name="Settipalli S."/>
            <person name="Shea T."/>
            <person name="Sherpa N."/>
            <person name="Shi L."/>
            <person name="Shih D."/>
            <person name="Sparrow T."/>
            <person name="Spaulding J."/>
            <person name="Stalker J."/>
            <person name="Stange-Thomann N."/>
            <person name="Stavropoulos S."/>
            <person name="Stone C."/>
            <person name="Strader C."/>
            <person name="Tesfaye S."/>
            <person name="Thomson T."/>
            <person name="Thoulutsang Y."/>
            <person name="Thoulutsang D."/>
            <person name="Topham K."/>
            <person name="Topping I."/>
            <person name="Tsamla T."/>
            <person name="Vassiliev H."/>
            <person name="Vo A."/>
            <person name="Wangchuk T."/>
            <person name="Wangdi T."/>
            <person name="Weiand M."/>
            <person name="Wilkinson J."/>
            <person name="Wilson A."/>
            <person name="Yadav S."/>
            <person name="Young G."/>
            <person name="Yu Q."/>
            <person name="Zembek L."/>
            <person name="Zhong D."/>
            <person name="Zimmer A."/>
            <person name="Zwirko Z."/>
            <person name="Jaffe D.B."/>
            <person name="Alvarez P."/>
            <person name="Brockman W."/>
            <person name="Butler J."/>
            <person name="Chin C."/>
            <person name="Gnerre S."/>
            <person name="Grabherr M."/>
            <person name="Kleber M."/>
            <person name="Mauceli E."/>
            <person name="MacCallum I."/>
        </authorList>
    </citation>
    <scope>NUCLEOTIDE SEQUENCE [LARGE SCALE GENOMIC DNA]</scope>
    <source>
        <strain evidence="3">Tucson 14030-0811.24</strain>
    </source>
</reference>
<dbReference type="InParanoid" id="B4MZ17"/>
<dbReference type="GO" id="GO:0008104">
    <property type="term" value="P:intracellular protein localization"/>
    <property type="evidence" value="ECO:0007669"/>
    <property type="project" value="EnsemblMetazoa"/>
</dbReference>
<dbReference type="EMBL" id="CH963913">
    <property type="protein sequence ID" value="EDW77413.2"/>
    <property type="molecule type" value="Genomic_DNA"/>
</dbReference>
<dbReference type="AlphaFoldDB" id="B4MZ17"/>
<evidence type="ECO:0000256" key="1">
    <source>
        <dbReference type="SAM" id="MobiDB-lite"/>
    </source>
</evidence>
<protein>
    <submittedName>
        <fullName evidence="2">Uncharacterized protein</fullName>
    </submittedName>
</protein>
<dbReference type="GO" id="GO:0000281">
    <property type="term" value="P:mitotic cytokinesis"/>
    <property type="evidence" value="ECO:0007669"/>
    <property type="project" value="EnsemblMetazoa"/>
</dbReference>
<sequence>MSDLGKFQNNPAWREKLCKFLLKERSPPKKIIPAAEIMQQAKESPYRIHKAEMNPPLDQSDDSLEVDDTFSAMERMCDKSGSDPDSTLFQYLHSGDKEQIIHLAKERNQNDNKEFEALNRLMADISTQEQIDMESPLKGVEHTLLEDVEAPSRFWDSDSSVSQDGLMPKKTSPVKMVGLLRPSTIIEANEADASSNASSTNGSSLMSSFQTAMGGLKTNITMSSCYETATDTSVAGMDEAEAGSVSVDHLLDAAIRQAKATPQKQIEELINTEENCEMENTIIELSSSSDEEYENEQATTSIKSENITVQLEEEEEEEDDKENSRSINLNNTMEEMEYMMQKGLEYIAASSAAKNTHSPKASVATAAAPSPTTVLFKAPPAPALKITTLKSPKTFTITPTGSPKKLIKQNTFVVSPRSKPKSSPLAQKKLTPSSSGMDRFDIKMEQPKRKFFMDTPTKSSGTASAIPMRHQMKLKTPTYDHIVSPIRAYTHKSGTAPLMSQFHKTGNEFSSEVMTDLEKGLEHNNHLQKPRQDEAQMMNALNMSEIDGIDRTTARRLPKKAYIGSKTKHVVDERTPMPMPNVPKIQKYLNSAVEPTVLRHDGKMKLPSGGQAQASHIARPSNQSLADLSLASGDVSLYTMKDAQKF</sequence>
<dbReference type="GO" id="GO:0035371">
    <property type="term" value="C:microtubule plus-end"/>
    <property type="evidence" value="ECO:0007669"/>
    <property type="project" value="EnsemblMetazoa"/>
</dbReference>
<dbReference type="GO" id="GO:0030496">
    <property type="term" value="C:midbody"/>
    <property type="evidence" value="ECO:0007669"/>
    <property type="project" value="EnsemblMetazoa"/>
</dbReference>
<proteinExistence type="predicted"/>
<dbReference type="OrthoDB" id="69711at2759"/>
<organism evidence="2 3">
    <name type="scientific">Drosophila willistoni</name>
    <name type="common">Fruit fly</name>
    <dbReference type="NCBI Taxonomy" id="7260"/>
    <lineage>
        <taxon>Eukaryota</taxon>
        <taxon>Metazoa</taxon>
        <taxon>Ecdysozoa</taxon>
        <taxon>Arthropoda</taxon>
        <taxon>Hexapoda</taxon>
        <taxon>Insecta</taxon>
        <taxon>Pterygota</taxon>
        <taxon>Neoptera</taxon>
        <taxon>Endopterygota</taxon>
        <taxon>Diptera</taxon>
        <taxon>Brachycera</taxon>
        <taxon>Muscomorpha</taxon>
        <taxon>Ephydroidea</taxon>
        <taxon>Drosophilidae</taxon>
        <taxon>Drosophila</taxon>
        <taxon>Sophophora</taxon>
    </lineage>
</organism>
<accession>B4MZ17</accession>
<dbReference type="eggNOG" id="ENOG502RVQC">
    <property type="taxonomic scope" value="Eukaryota"/>
</dbReference>